<dbReference type="FunFam" id="1.10.274.100:FF:000001">
    <property type="entry name" value="DNA-directed RNA polymerase subunit"/>
    <property type="match status" value="1"/>
</dbReference>
<dbReference type="Pfam" id="PF04992">
    <property type="entry name" value="RNA_pol_Rpb1_6"/>
    <property type="match status" value="1"/>
</dbReference>
<evidence type="ECO:0000256" key="17">
    <source>
        <dbReference type="RuleBase" id="RU004279"/>
    </source>
</evidence>
<dbReference type="CDD" id="cd02584">
    <property type="entry name" value="RNAP_II_Rpb1_C"/>
    <property type="match status" value="1"/>
</dbReference>
<dbReference type="CDD" id="cd02733">
    <property type="entry name" value="RNAP_II_RPB1_N"/>
    <property type="match status" value="1"/>
</dbReference>
<evidence type="ECO:0000256" key="3">
    <source>
        <dbReference type="ARBA" id="ARBA00022478"/>
    </source>
</evidence>
<dbReference type="InterPro" id="IPR007066">
    <property type="entry name" value="RNA_pol_Rpb1_3"/>
</dbReference>
<dbReference type="InterPro" id="IPR007081">
    <property type="entry name" value="RNA_pol_Rpb1_5"/>
</dbReference>
<evidence type="ECO:0000259" key="19">
    <source>
        <dbReference type="SMART" id="SM00663"/>
    </source>
</evidence>
<dbReference type="Pfam" id="PF04997">
    <property type="entry name" value="RNA_pol_Rpb1_1"/>
    <property type="match status" value="1"/>
</dbReference>
<dbReference type="FunFam" id="1.10.132.30:FF:000001">
    <property type="entry name" value="DNA-directed RNA polymerase subunit"/>
    <property type="match status" value="1"/>
</dbReference>
<evidence type="ECO:0000313" key="20">
    <source>
        <dbReference type="EMBL" id="CAG7724710.1"/>
    </source>
</evidence>
<dbReference type="EC" id="2.7.7.6" evidence="17"/>
<dbReference type="InterPro" id="IPR007083">
    <property type="entry name" value="RNA_pol_Rpb1_4"/>
</dbReference>
<feature type="compositionally biased region" description="Gly residues" evidence="18">
    <location>
        <begin position="1620"/>
        <end position="1631"/>
    </location>
</feature>
<dbReference type="EMBL" id="CAJVCH010112857">
    <property type="protein sequence ID" value="CAG7724710.1"/>
    <property type="molecule type" value="Genomic_DNA"/>
</dbReference>
<keyword evidence="21" id="KW-1185">Reference proteome</keyword>
<protein>
    <recommendedName>
        <fullName evidence="17">DNA-directed RNA polymerase subunit</fullName>
        <ecNumber evidence="17">2.7.7.6</ecNumber>
    </recommendedName>
</protein>
<dbReference type="FunFam" id="4.10.860.120:FF:000005">
    <property type="entry name" value="DNA-directed RNA polymerase subunit"/>
    <property type="match status" value="1"/>
</dbReference>
<evidence type="ECO:0000256" key="10">
    <source>
        <dbReference type="ARBA" id="ARBA00022833"/>
    </source>
</evidence>
<dbReference type="InterPro" id="IPR006592">
    <property type="entry name" value="RNA_pol_N"/>
</dbReference>
<dbReference type="PANTHER" id="PTHR19376:SF37">
    <property type="entry name" value="DNA-DIRECTED RNA POLYMERASE II SUBUNIT RPB1"/>
    <property type="match status" value="1"/>
</dbReference>
<feature type="non-terminal residue" evidence="20">
    <location>
        <position position="1"/>
    </location>
</feature>
<dbReference type="Pfam" id="PF04983">
    <property type="entry name" value="RNA_pol_Rpb1_3"/>
    <property type="match status" value="1"/>
</dbReference>
<keyword evidence="13" id="KW-0238">DNA-binding</keyword>
<dbReference type="GO" id="GO:0003677">
    <property type="term" value="F:DNA binding"/>
    <property type="evidence" value="ECO:0007669"/>
    <property type="project" value="UniProtKB-KW"/>
</dbReference>
<name>A0A8J2JZ83_9HEXA</name>
<keyword evidence="14 17" id="KW-0804">Transcription</keyword>
<comment type="similarity">
    <text evidence="2 17">Belongs to the RNA polymerase beta' chain family.</text>
</comment>
<dbReference type="GO" id="GO:0005665">
    <property type="term" value="C:RNA polymerase II, core complex"/>
    <property type="evidence" value="ECO:0007669"/>
    <property type="project" value="TreeGrafter"/>
</dbReference>
<evidence type="ECO:0000256" key="12">
    <source>
        <dbReference type="ARBA" id="ARBA00022843"/>
    </source>
</evidence>
<keyword evidence="11" id="KW-0460">Magnesium</keyword>
<feature type="region of interest" description="Disordered" evidence="18">
    <location>
        <begin position="1590"/>
        <end position="1965"/>
    </location>
</feature>
<dbReference type="FunFam" id="2.40.40.20:FF:000019">
    <property type="entry name" value="DNA-directed RNA polymerase II subunit RPB1"/>
    <property type="match status" value="1"/>
</dbReference>
<evidence type="ECO:0000256" key="13">
    <source>
        <dbReference type="ARBA" id="ARBA00023125"/>
    </source>
</evidence>
<feature type="compositionally biased region" description="Low complexity" evidence="18">
    <location>
        <begin position="1592"/>
        <end position="1619"/>
    </location>
</feature>
<dbReference type="Pfam" id="PF04998">
    <property type="entry name" value="RNA_pol_Rpb1_5"/>
    <property type="match status" value="1"/>
</dbReference>
<evidence type="ECO:0000256" key="5">
    <source>
        <dbReference type="ARBA" id="ARBA00022553"/>
    </source>
</evidence>
<evidence type="ECO:0000313" key="21">
    <source>
        <dbReference type="Proteomes" id="UP000708208"/>
    </source>
</evidence>
<dbReference type="SMART" id="SM00663">
    <property type="entry name" value="RPOLA_N"/>
    <property type="match status" value="1"/>
</dbReference>
<keyword evidence="6 17" id="KW-0808">Transferase</keyword>
<dbReference type="Pfam" id="PF05000">
    <property type="entry name" value="RNA_pol_Rpb1_4"/>
    <property type="match status" value="1"/>
</dbReference>
<keyword evidence="7 17" id="KW-0548">Nucleotidyltransferase</keyword>
<evidence type="ECO:0000256" key="6">
    <source>
        <dbReference type="ARBA" id="ARBA00022679"/>
    </source>
</evidence>
<comment type="function">
    <text evidence="17">DNA-dependent RNA polymerase catalyzes the transcription of DNA into RNA using the four ribonucleoside triphosphates as substrates.</text>
</comment>
<keyword evidence="5" id="KW-0597">Phosphoprotein</keyword>
<dbReference type="Proteomes" id="UP000708208">
    <property type="component" value="Unassembled WGS sequence"/>
</dbReference>
<keyword evidence="12" id="KW-0832">Ubl conjugation</keyword>
<evidence type="ECO:0000256" key="14">
    <source>
        <dbReference type="ARBA" id="ARBA00023163"/>
    </source>
</evidence>
<dbReference type="InterPro" id="IPR007075">
    <property type="entry name" value="RNA_pol_Rpb1_6"/>
</dbReference>
<dbReference type="FunFam" id="1.10.150.390:FF:000001">
    <property type="entry name" value="DNA-directed RNA polymerase subunit"/>
    <property type="match status" value="1"/>
</dbReference>
<keyword evidence="10" id="KW-0862">Zinc</keyword>
<comment type="subcellular location">
    <subcellularLocation>
        <location evidence="1">Nucleus</location>
    </subcellularLocation>
</comment>
<dbReference type="InterPro" id="IPR007073">
    <property type="entry name" value="RNA_pol_Rpb1_7"/>
</dbReference>
<dbReference type="GO" id="GO:0046872">
    <property type="term" value="F:metal ion binding"/>
    <property type="evidence" value="ECO:0007669"/>
    <property type="project" value="UniProtKB-KW"/>
</dbReference>
<evidence type="ECO:0000256" key="8">
    <source>
        <dbReference type="ARBA" id="ARBA00022723"/>
    </source>
</evidence>
<gene>
    <name evidence="20" type="ORF">AFUS01_LOCUS13710</name>
</gene>
<evidence type="ECO:0000256" key="9">
    <source>
        <dbReference type="ARBA" id="ARBA00022737"/>
    </source>
</evidence>
<proteinExistence type="inferred from homology"/>
<feature type="domain" description="RNA polymerase N-terminal" evidence="19">
    <location>
        <begin position="302"/>
        <end position="605"/>
    </location>
</feature>
<feature type="compositionally biased region" description="Low complexity" evidence="18">
    <location>
        <begin position="1665"/>
        <end position="1949"/>
    </location>
</feature>
<dbReference type="FunFam" id="3.30.1360.140:FF:000001">
    <property type="entry name" value="DNA-directed RNA polymerase subunit"/>
    <property type="match status" value="1"/>
</dbReference>
<keyword evidence="9" id="KW-0677">Repeat</keyword>
<dbReference type="Pfam" id="PF04990">
    <property type="entry name" value="RNA_pol_Rpb1_7"/>
    <property type="match status" value="1"/>
</dbReference>
<evidence type="ECO:0000256" key="11">
    <source>
        <dbReference type="ARBA" id="ARBA00022842"/>
    </source>
</evidence>
<keyword evidence="15" id="KW-0539">Nucleus</keyword>
<keyword evidence="3 17" id="KW-0240">DNA-directed RNA polymerase</keyword>
<dbReference type="Pfam" id="PF05001">
    <property type="entry name" value="RNA_pol_Rpb1_R"/>
    <property type="match status" value="16"/>
</dbReference>
<dbReference type="InterPro" id="IPR000684">
    <property type="entry name" value="RNA_pol_II_repeat_euk"/>
</dbReference>
<accession>A0A8J2JZ83</accession>
<comment type="caution">
    <text evidence="20">The sequence shown here is derived from an EMBL/GenBank/DDBJ whole genome shotgun (WGS) entry which is preliminary data.</text>
</comment>
<dbReference type="NCBIfam" id="NF006336">
    <property type="entry name" value="PRK08566.1"/>
    <property type="match status" value="1"/>
</dbReference>
<evidence type="ECO:0000256" key="2">
    <source>
        <dbReference type="ARBA" id="ARBA00006460"/>
    </source>
</evidence>
<dbReference type="InterPro" id="IPR045867">
    <property type="entry name" value="DNA-dir_RpoC_beta_prime"/>
</dbReference>
<keyword evidence="8" id="KW-0479">Metal-binding</keyword>
<evidence type="ECO:0000256" key="7">
    <source>
        <dbReference type="ARBA" id="ARBA00022695"/>
    </source>
</evidence>
<organism evidence="20 21">
    <name type="scientific">Allacma fusca</name>
    <dbReference type="NCBI Taxonomy" id="39272"/>
    <lineage>
        <taxon>Eukaryota</taxon>
        <taxon>Metazoa</taxon>
        <taxon>Ecdysozoa</taxon>
        <taxon>Arthropoda</taxon>
        <taxon>Hexapoda</taxon>
        <taxon>Collembola</taxon>
        <taxon>Symphypleona</taxon>
        <taxon>Sminthuridae</taxon>
        <taxon>Allacma</taxon>
    </lineage>
</organism>
<evidence type="ECO:0000256" key="16">
    <source>
        <dbReference type="ARBA" id="ARBA00048552"/>
    </source>
</evidence>
<keyword evidence="4" id="KW-1017">Isopeptide bond</keyword>
<dbReference type="Pfam" id="PF00623">
    <property type="entry name" value="RNA_pol_Rpb1_2"/>
    <property type="match status" value="1"/>
</dbReference>
<evidence type="ECO:0000256" key="18">
    <source>
        <dbReference type="SAM" id="MobiDB-lite"/>
    </source>
</evidence>
<comment type="catalytic activity">
    <reaction evidence="16 17">
        <text>RNA(n) + a ribonucleoside 5'-triphosphate = RNA(n+1) + diphosphate</text>
        <dbReference type="Rhea" id="RHEA:21248"/>
        <dbReference type="Rhea" id="RHEA-COMP:14527"/>
        <dbReference type="Rhea" id="RHEA-COMP:17342"/>
        <dbReference type="ChEBI" id="CHEBI:33019"/>
        <dbReference type="ChEBI" id="CHEBI:61557"/>
        <dbReference type="ChEBI" id="CHEBI:140395"/>
        <dbReference type="EC" id="2.7.7.6"/>
    </reaction>
</comment>
<dbReference type="PANTHER" id="PTHR19376">
    <property type="entry name" value="DNA-DIRECTED RNA POLYMERASE"/>
    <property type="match status" value="1"/>
</dbReference>
<dbReference type="FunFam" id="3.30.1490.180:FF:000001">
    <property type="entry name" value="DNA-directed RNA polymerase subunit"/>
    <property type="match status" value="1"/>
</dbReference>
<dbReference type="GO" id="GO:0006366">
    <property type="term" value="P:transcription by RNA polymerase II"/>
    <property type="evidence" value="ECO:0007669"/>
    <property type="project" value="InterPro"/>
</dbReference>
<dbReference type="InterPro" id="IPR007080">
    <property type="entry name" value="RNA_pol_Rpb1_1"/>
</dbReference>
<dbReference type="GO" id="GO:0003899">
    <property type="term" value="F:DNA-directed RNA polymerase activity"/>
    <property type="evidence" value="ECO:0007669"/>
    <property type="project" value="UniProtKB-EC"/>
</dbReference>
<evidence type="ECO:0000256" key="4">
    <source>
        <dbReference type="ARBA" id="ARBA00022499"/>
    </source>
</evidence>
<dbReference type="OrthoDB" id="270392at2759"/>
<feature type="compositionally biased region" description="Polar residues" evidence="18">
    <location>
        <begin position="1641"/>
        <end position="1651"/>
    </location>
</feature>
<evidence type="ECO:0000256" key="1">
    <source>
        <dbReference type="ARBA" id="ARBA00004123"/>
    </source>
</evidence>
<reference evidence="20" key="1">
    <citation type="submission" date="2021-06" db="EMBL/GenBank/DDBJ databases">
        <authorList>
            <person name="Hodson N. C."/>
            <person name="Mongue J. A."/>
            <person name="Jaron S. K."/>
        </authorList>
    </citation>
    <scope>NUCLEOTIDE SEQUENCE</scope>
</reference>
<dbReference type="PROSITE" id="PS00115">
    <property type="entry name" value="RNA_POL_II_REPEAT"/>
    <property type="match status" value="18"/>
</dbReference>
<sequence length="1965" mass="216866">VQGLPMLLGYNSNSLAVNSWSPAFKWNPIAGNPSKSYYIVILCVCDQFLREHLSASFGLFEPLVMMNDSRAPLRTVKRVQFGILSPDEIRRMSVTDGGIKYAEIYEGGRPKIGGLMDPRQGVLDRNSRCQTCAGQMSECPGHFGHLDLAKPVFHAGFLTKTMKVLRCVCFFCSKMLVSPNHPKIREIVLKTKGQPRRRLTFVYDLCKGKSICEGGDEMDGANAADEDPMIQAKKSGHGGCGRYQPRIKRQGLEMMAEWKHVNEDDQERKIMVSAERVVEIFKHIPDEECFVMGMDPKFARPDWMIISVLPVPPLPVRPAVVMYGSARNQDDLTHKLADIIKANNELLRNEAAGAAAHILLENVKMLQFHVATLVDNEMPGLPRAMQKSGRPLKAIKMRLKGKEGRIRGNLMGKRVDFSARTVITPDPNLRIDQVGVPRSIAQNLTFPEIVTPFNIDKMAELVARGNNQYPGAKYIIRSNGDRIDLRFHPKPSDLHLQLGYKVERHIRDGDLVVFNRQPTLHKMSMMGHRVKVLPWSTFRLNLSCTSPYNADFDGDEMNLHVPQSMETRAEVENLHITTRQIITPQANKPVMGIVQDTLTGVRKMTKRDVFLDKEQMMNLLMHLPIWGGKMPQPAILKPKPLWTGKQLFTLIIPGNVNLIRTHATHPDDEDDGPYKWISPGDTKVMVEHGELIMGILCKKTLGTSAGSLLHICFVELGHETAGYFYGNIQTVVNNWLLYEGHSIGIGDTIADPQTYLEIQKTIKKAKEDVIEVIQKAHNMELEPTPGNTLRQTFENQVNRILNDARDKTGGSAKKSLTEYNNLKAMVVAGSKGSNINISQVIACVGQQNVEGKRIPFGFRKRTLPHFIKDDYGPESRGFVENSYLAGLTPSEFYFHAMGGREGLIDTAVKTAETGYIQRRLIKAMESVMIHYDGTVRNSVGQLIQLRYGEDGLAGEDVEFQTLPTVKLSNRTFENKFKFDPTNERHLRRVFNEEVMRDIMGSGEVISAIEREWEQLQKDRSVLRMIFPTGENKVVLPCNLQRMIWNVQKIFHINKRATTDLNPVRVIEGVDELLKKCVIVVGEDRLSKQANDNATLLFQCLVRSTLCTKRVAEEFRLSSAAFEWLIGEIETRFQQAQVEPGEMVGALAAQSLGEPATQMTLNTFHFAGVSSKNVTLGVPRLKEIINISKRPKAPSLTVFLTGAAARDAEKAKNVLCRLEHTTLRKVTANTAIYYDPDPQNTVISEDQEFVNVYYEMPDFDPSRISPWLLRVELDRKRMTDKKLTMEQIAEKINAGFGDDLNCIFNDDNAEKLVLRIRIMNSEDGSKFGGQGGEEEETADKMEDDMFLRCIEANMLSDMTLQGIEAIGKVYMHLPQTDSKKRIVITETGEFKAIAEWLLETDGTSLMKVLSERDVDPVRTFSNDICEIFTVLGIEAVRKSVEKEMNMVLQFYGLYVNYRHLALLCDVMTAKGHLMAITRHGINRQDTGPLMRCSFEETVDVLLDAASHAEVDPMRGVSENIILGQLPRMGTGCFDLLLDSEMCKFGIELPMGTGPGAIELGGTFYGQPSTPSANSPHATPWLQGSTPMYGDVWSPGSGMTPGGPMFSPSGASDISGYSPGRSPGGPGSPGSPGSGLHYMGSPSGVSPTYSPSSPIGIGMFDRSPGMSPTSPSYSPTSPSYSPTSPTHTPTSPRYSPTSPSYSPTSPSYSPTSPSYSPTSPSYSPTSPSYSPTSPGYSPTSPSYSPTSPSYSPTSPSYSPTSPSYSPTSPSYSPTSPSYSPTSPSYSPTSPSYSPTSPSYSPTSPSYSPTSPSYSPTSPNYSPTSPSYSPTSPSYSPSSPTYSPTSPSYSPTSPSYSPSSPKYSPTSPSYSPKSPSYSPSSPKYSPTSPSYSPTSPSYSPSSPQYSPTSPSYSPSSPTYSPASPTYSPTSPSYSPPVHGQGYSPSSPTYSPPLDIDADHTKKRGKKKK</sequence>
<evidence type="ECO:0000256" key="15">
    <source>
        <dbReference type="ARBA" id="ARBA00023242"/>
    </source>
</evidence>
<dbReference type="InterPro" id="IPR000722">
    <property type="entry name" value="RNA_pol_asu"/>
</dbReference>